<proteinExistence type="predicted"/>
<dbReference type="PROSITE" id="PS51257">
    <property type="entry name" value="PROKAR_LIPOPROTEIN"/>
    <property type="match status" value="1"/>
</dbReference>
<dbReference type="Pfam" id="PF01497">
    <property type="entry name" value="Peripla_BP_2"/>
    <property type="match status" value="1"/>
</dbReference>
<keyword evidence="4" id="KW-1185">Reference proteome</keyword>
<organism evidence="3 4">
    <name type="scientific">Acetobacteroides hydrogenigenes</name>
    <dbReference type="NCBI Taxonomy" id="979970"/>
    <lineage>
        <taxon>Bacteria</taxon>
        <taxon>Pseudomonadati</taxon>
        <taxon>Bacteroidota</taxon>
        <taxon>Bacteroidia</taxon>
        <taxon>Bacteroidales</taxon>
        <taxon>Rikenellaceae</taxon>
        <taxon>Acetobacteroides</taxon>
    </lineage>
</organism>
<sequence>MTRFRALLATALVLLLFSACSSKKNGNGESSNSGSSYFSEKITLKYLRGFSIGYHGSYATVDVRDPFDSTKLLKRYILIDRTKPTPTGLPQGIVVKVPVEKSACFYGLTVNEMARLGVNQTVTGVAEPQYVKDGLVQAGLKQGKVVDLGEVAQANVERIIEANPEILVVSPISGGSLNKIEQTGVPLVYDCSYLENTPLARAEWIKFIALFFKKEALANKMFDSVDARYCRVAKIARASKSHRPTVFTEKKFGQVWYTPGGRSYMARFLEDAGADYIWKDDKSTGSLPLSFESVLAKASNADYWIIKTNTPYVYTYAHLEKEFGLYSSFKAFKEGSIVSCDTGRVPYYEDGYLEPDVILSDMVSIFHPELLPGYIPKYFKMLAR</sequence>
<dbReference type="Proteomes" id="UP000294830">
    <property type="component" value="Unassembled WGS sequence"/>
</dbReference>
<reference evidence="3 4" key="1">
    <citation type="submission" date="2019-03" db="EMBL/GenBank/DDBJ databases">
        <title>Genomic Encyclopedia of Archaeal and Bacterial Type Strains, Phase II (KMG-II): from individual species to whole genera.</title>
        <authorList>
            <person name="Goeker M."/>
        </authorList>
    </citation>
    <scope>NUCLEOTIDE SEQUENCE [LARGE SCALE GENOMIC DNA]</scope>
    <source>
        <strain evidence="3 4">RL-C</strain>
    </source>
</reference>
<dbReference type="PROSITE" id="PS50983">
    <property type="entry name" value="FE_B12_PBP"/>
    <property type="match status" value="1"/>
</dbReference>
<dbReference type="Gene3D" id="3.40.50.1980">
    <property type="entry name" value="Nitrogenase molybdenum iron protein domain"/>
    <property type="match status" value="2"/>
</dbReference>
<dbReference type="SUPFAM" id="SSF53807">
    <property type="entry name" value="Helical backbone' metal receptor"/>
    <property type="match status" value="1"/>
</dbReference>
<dbReference type="OrthoDB" id="9812528at2"/>
<feature type="signal peptide" evidence="1">
    <location>
        <begin position="1"/>
        <end position="23"/>
    </location>
</feature>
<dbReference type="RefSeq" id="WP_131838619.1">
    <property type="nucleotide sequence ID" value="NZ_SLWB01000004.1"/>
</dbReference>
<dbReference type="AlphaFoldDB" id="A0A4R2EP09"/>
<name>A0A4R2EP09_9BACT</name>
<evidence type="ECO:0000256" key="1">
    <source>
        <dbReference type="SAM" id="SignalP"/>
    </source>
</evidence>
<gene>
    <name evidence="3" type="ORF">CLV25_1043</name>
</gene>
<feature type="domain" description="Fe/B12 periplasmic-binding" evidence="2">
    <location>
        <begin position="101"/>
        <end position="370"/>
    </location>
</feature>
<dbReference type="EMBL" id="SLWB01000004">
    <property type="protein sequence ID" value="TCN70057.1"/>
    <property type="molecule type" value="Genomic_DNA"/>
</dbReference>
<accession>A0A4R2EP09</accession>
<feature type="chain" id="PRO_5020728039" evidence="1">
    <location>
        <begin position="24"/>
        <end position="384"/>
    </location>
</feature>
<keyword evidence="1" id="KW-0732">Signal</keyword>
<dbReference type="PANTHER" id="PTHR30535">
    <property type="entry name" value="VITAMIN B12-BINDING PROTEIN"/>
    <property type="match status" value="1"/>
</dbReference>
<protein>
    <submittedName>
        <fullName evidence="3">Iron complex transport system substrate-binding protein</fullName>
    </submittedName>
</protein>
<comment type="caution">
    <text evidence="3">The sequence shown here is derived from an EMBL/GenBank/DDBJ whole genome shotgun (WGS) entry which is preliminary data.</text>
</comment>
<dbReference type="GO" id="GO:0071281">
    <property type="term" value="P:cellular response to iron ion"/>
    <property type="evidence" value="ECO:0007669"/>
    <property type="project" value="TreeGrafter"/>
</dbReference>
<evidence type="ECO:0000313" key="3">
    <source>
        <dbReference type="EMBL" id="TCN70057.1"/>
    </source>
</evidence>
<evidence type="ECO:0000259" key="2">
    <source>
        <dbReference type="PROSITE" id="PS50983"/>
    </source>
</evidence>
<dbReference type="InterPro" id="IPR050902">
    <property type="entry name" value="ABC_Transporter_SBP"/>
</dbReference>
<evidence type="ECO:0000313" key="4">
    <source>
        <dbReference type="Proteomes" id="UP000294830"/>
    </source>
</evidence>
<dbReference type="InterPro" id="IPR002491">
    <property type="entry name" value="ABC_transptr_periplasmic_BD"/>
</dbReference>
<dbReference type="PANTHER" id="PTHR30535:SF34">
    <property type="entry name" value="MOLYBDATE-BINDING PROTEIN MOLA"/>
    <property type="match status" value="1"/>
</dbReference>